<evidence type="ECO:0000313" key="1">
    <source>
        <dbReference type="EMBL" id="KVM23474.1"/>
    </source>
</evidence>
<dbReference type="AlphaFoldDB" id="A0AB73FV35"/>
<reference evidence="1 2" key="1">
    <citation type="submission" date="2015-11" db="EMBL/GenBank/DDBJ databases">
        <title>Expanding the genomic diversity of Burkholderia species for the development of highly accurate diagnostics.</title>
        <authorList>
            <person name="Sahl J."/>
            <person name="Keim P."/>
            <person name="Wagner D."/>
        </authorList>
    </citation>
    <scope>NUCLEOTIDE SEQUENCE [LARGE SCALE GENOMIC DNA]</scope>
    <source>
        <strain evidence="1 2">MSMB2058</strain>
    </source>
</reference>
<organism evidence="1 2">
    <name type="scientific">Burkholderia ubonensis</name>
    <dbReference type="NCBI Taxonomy" id="101571"/>
    <lineage>
        <taxon>Bacteria</taxon>
        <taxon>Pseudomonadati</taxon>
        <taxon>Pseudomonadota</taxon>
        <taxon>Betaproteobacteria</taxon>
        <taxon>Burkholderiales</taxon>
        <taxon>Burkholderiaceae</taxon>
        <taxon>Burkholderia</taxon>
        <taxon>Burkholderia cepacia complex</taxon>
    </lineage>
</organism>
<name>A0AB73FV35_9BURK</name>
<comment type="caution">
    <text evidence="1">The sequence shown here is derived from an EMBL/GenBank/DDBJ whole genome shotgun (WGS) entry which is preliminary data.</text>
</comment>
<gene>
    <name evidence="1" type="ORF">WJ53_18565</name>
</gene>
<protein>
    <submittedName>
        <fullName evidence="1">Uncharacterized protein</fullName>
    </submittedName>
</protein>
<dbReference type="EMBL" id="LOZE01000121">
    <property type="protein sequence ID" value="KVM23474.1"/>
    <property type="molecule type" value="Genomic_DNA"/>
</dbReference>
<proteinExistence type="predicted"/>
<sequence>MGRIMVIRQALEVDPLLREFSRHPPPSEVEIAHPAVDRLTLCIHAVDVPPVHRATRIWIRMRLGNPPIRVTRQFGERIHLNGVRLSRQWVSARNELIILGALIQHRARRDPQHRRLGWQAQCRPVLLVRTVLTDPFAPLLDKRLDAVVAKHLDVRHPGSGRALVQRVVAAEVADQVAGPDRDTASISLRVARGERLVRRYDYPVEHRVREDFLDHRPTVFLPQINPAADVRGWIYVSAGYRRVHRSAEQVRNLAPFPSAYFFPLADSDARALRQDADGRTIGSLADPQPLLRRIGDLPVATR</sequence>
<evidence type="ECO:0000313" key="2">
    <source>
        <dbReference type="Proteomes" id="UP000061665"/>
    </source>
</evidence>
<accession>A0AB73FV35</accession>
<dbReference type="Proteomes" id="UP000061665">
    <property type="component" value="Unassembled WGS sequence"/>
</dbReference>